<feature type="region of interest" description="Disordered" evidence="1">
    <location>
        <begin position="686"/>
        <end position="720"/>
    </location>
</feature>
<feature type="compositionally biased region" description="Basic and acidic residues" evidence="1">
    <location>
        <begin position="279"/>
        <end position="297"/>
    </location>
</feature>
<reference evidence="3" key="2">
    <citation type="submission" date="2013-12" db="EMBL/GenBank/DDBJ databases">
        <title>Evolution of pathogenesis and genome organization in the Tremellales.</title>
        <authorList>
            <person name="Cuomo C."/>
            <person name="Litvintseva A."/>
            <person name="Heitman J."/>
            <person name="Chen Y."/>
            <person name="Sun S."/>
            <person name="Springer D."/>
            <person name="Dromer F."/>
            <person name="Young S."/>
            <person name="Zeng Q."/>
            <person name="Chapman S."/>
            <person name="Gujja S."/>
            <person name="Saif S."/>
            <person name="Birren B."/>
        </authorList>
    </citation>
    <scope>NUCLEOTIDE SEQUENCE [LARGE SCALE GENOMIC DNA]</scope>
    <source>
        <strain evidence="3">BCC8398</strain>
    </source>
</reference>
<organism evidence="2 3">
    <name type="scientific">Kwoniella heveanensis BCC8398</name>
    <dbReference type="NCBI Taxonomy" id="1296120"/>
    <lineage>
        <taxon>Eukaryota</taxon>
        <taxon>Fungi</taxon>
        <taxon>Dikarya</taxon>
        <taxon>Basidiomycota</taxon>
        <taxon>Agaricomycotina</taxon>
        <taxon>Tremellomycetes</taxon>
        <taxon>Tremellales</taxon>
        <taxon>Cryptococcaceae</taxon>
        <taxon>Kwoniella</taxon>
    </lineage>
</organism>
<feature type="compositionally biased region" description="Polar residues" evidence="1">
    <location>
        <begin position="469"/>
        <end position="484"/>
    </location>
</feature>
<feature type="compositionally biased region" description="Low complexity" evidence="1">
    <location>
        <begin position="379"/>
        <end position="391"/>
    </location>
</feature>
<keyword evidence="3" id="KW-1185">Reference proteome</keyword>
<feature type="compositionally biased region" description="Polar residues" evidence="1">
    <location>
        <begin position="64"/>
        <end position="98"/>
    </location>
</feature>
<name>A0A1B9GH26_9TREE</name>
<dbReference type="Proteomes" id="UP000092666">
    <property type="component" value="Unassembled WGS sequence"/>
</dbReference>
<evidence type="ECO:0000256" key="1">
    <source>
        <dbReference type="SAM" id="MobiDB-lite"/>
    </source>
</evidence>
<feature type="compositionally biased region" description="Low complexity" evidence="1">
    <location>
        <begin position="156"/>
        <end position="177"/>
    </location>
</feature>
<feature type="region of interest" description="Disordered" evidence="1">
    <location>
        <begin position="210"/>
        <end position="577"/>
    </location>
</feature>
<feature type="region of interest" description="Disordered" evidence="1">
    <location>
        <begin position="139"/>
        <end position="183"/>
    </location>
</feature>
<evidence type="ECO:0000313" key="3">
    <source>
        <dbReference type="Proteomes" id="UP000092666"/>
    </source>
</evidence>
<accession>A0A1B9GH26</accession>
<protein>
    <submittedName>
        <fullName evidence="2">DNA binding protein Ncp1</fullName>
    </submittedName>
</protein>
<feature type="compositionally biased region" description="Basic and acidic residues" evidence="1">
    <location>
        <begin position="394"/>
        <end position="403"/>
    </location>
</feature>
<feature type="compositionally biased region" description="Basic and acidic residues" evidence="1">
    <location>
        <begin position="502"/>
        <end position="512"/>
    </location>
</feature>
<feature type="compositionally biased region" description="Basic and acidic residues" evidence="1">
    <location>
        <begin position="216"/>
        <end position="241"/>
    </location>
</feature>
<dbReference type="OrthoDB" id="3267800at2759"/>
<dbReference type="AlphaFoldDB" id="A0A1B9GH26"/>
<feature type="compositionally biased region" description="Low complexity" evidence="1">
    <location>
        <begin position="28"/>
        <end position="46"/>
    </location>
</feature>
<feature type="region of interest" description="Disordered" evidence="1">
    <location>
        <begin position="1"/>
        <end position="106"/>
    </location>
</feature>
<feature type="compositionally biased region" description="Basic and acidic residues" evidence="1">
    <location>
        <begin position="686"/>
        <end position="696"/>
    </location>
</feature>
<feature type="compositionally biased region" description="Basic and acidic residues" evidence="1">
    <location>
        <begin position="706"/>
        <end position="720"/>
    </location>
</feature>
<proteinExistence type="predicted"/>
<dbReference type="EMBL" id="KV700155">
    <property type="protein sequence ID" value="OCF30340.1"/>
    <property type="molecule type" value="Genomic_DNA"/>
</dbReference>
<evidence type="ECO:0000313" key="2">
    <source>
        <dbReference type="EMBL" id="OCF30340.1"/>
    </source>
</evidence>
<sequence length="737" mass="80673">MSENDWPVINAVFPSGKNVTTTDPRTGAVIIDENADNNNNDSINDAKQQLEVEEPASVDRSSDNKSTSSPSAYSQEIVSPHTTEPSSPAVQATTSPTILSASSLPALGGSVITEKRIVFQPEPDFQPQQPVQKLEFPTPTIRRASDFPEPVPVPIEPLQQQPQVAAQEPAPTPAVQPRSLPTPIETKSAYLPELYTQTGTHPITMAAVAPPAQSHFQEEGHPADIHSAKNDTHGTNERNSVDDQDYALASQTENLNLGERPVSRATHRTTNGTFGPDRSLNEHNDGTNHAALNRDEPEQLNLESALDSDPNQLRREADGDVDGEYEERPRLPQRASRSYVKPIPIVTTYERELPDDGSVARRKSVAGSTKAPSVKRAPSKAASIKSNKAASVNGDRHDREHIARPPSVAGSTRRLPQLAENAAGGLAVGEVASHERQRQLQQGDNQRHSLQDNGPISRDRSTTFEEPSLNHNPNRATSPSSPQRPHSAFGYRPQPNLMAISESDRPESRYDGQQHQGQDSRAGVLNRNGTVLSRAGTLGRNGTLSRGANGGTIGSRRGAFGRGAGASIGTQPEEVLGRDDIHMRAELSERILDDATLRKLSTMEKKDARRLSKVIKSEGKAEAKAVSGSIKELERLTKLQREAAAAERKSQLRLSKWTRNEHKARLRFLKEKERYEKIEGELRNAENDYEERRDHAAGLTAQVAEKTQELDDLRSQKAADDRERAVKLLALKNPAHS</sequence>
<reference evidence="2 3" key="1">
    <citation type="submission" date="2013-07" db="EMBL/GenBank/DDBJ databases">
        <title>The Genome Sequence of Cryptococcus heveanensis BCC8398.</title>
        <authorList>
            <consortium name="The Broad Institute Genome Sequencing Platform"/>
            <person name="Cuomo C."/>
            <person name="Litvintseva A."/>
            <person name="Chen Y."/>
            <person name="Heitman J."/>
            <person name="Sun S."/>
            <person name="Springer D."/>
            <person name="Dromer F."/>
            <person name="Young S.K."/>
            <person name="Zeng Q."/>
            <person name="Gargeya S."/>
            <person name="Fitzgerald M."/>
            <person name="Abouelleil A."/>
            <person name="Alvarado L."/>
            <person name="Berlin A.M."/>
            <person name="Chapman S.B."/>
            <person name="Dewar J."/>
            <person name="Goldberg J."/>
            <person name="Griggs A."/>
            <person name="Gujja S."/>
            <person name="Hansen M."/>
            <person name="Howarth C."/>
            <person name="Imamovic A."/>
            <person name="Larimer J."/>
            <person name="McCowan C."/>
            <person name="Murphy C."/>
            <person name="Pearson M."/>
            <person name="Priest M."/>
            <person name="Roberts A."/>
            <person name="Saif S."/>
            <person name="Shea T."/>
            <person name="Sykes S."/>
            <person name="Wortman J."/>
            <person name="Nusbaum C."/>
            <person name="Birren B."/>
        </authorList>
    </citation>
    <scope>NUCLEOTIDE SEQUENCE [LARGE SCALE GENOMIC DNA]</scope>
    <source>
        <strain evidence="2 3">BCC8398</strain>
    </source>
</reference>
<gene>
    <name evidence="2" type="ORF">I316_08029</name>
</gene>